<accession>A0AAV7TCE1</accession>
<gene>
    <name evidence="2" type="ORF">NDU88_006014</name>
</gene>
<evidence type="ECO:0000256" key="1">
    <source>
        <dbReference type="SAM" id="MobiDB-lite"/>
    </source>
</evidence>
<evidence type="ECO:0000313" key="3">
    <source>
        <dbReference type="Proteomes" id="UP001066276"/>
    </source>
</evidence>
<evidence type="ECO:0000313" key="2">
    <source>
        <dbReference type="EMBL" id="KAJ1174192.1"/>
    </source>
</evidence>
<reference evidence="2" key="1">
    <citation type="journal article" date="2022" name="bioRxiv">
        <title>Sequencing and chromosome-scale assembly of the giantPleurodeles waltlgenome.</title>
        <authorList>
            <person name="Brown T."/>
            <person name="Elewa A."/>
            <person name="Iarovenko S."/>
            <person name="Subramanian E."/>
            <person name="Araus A.J."/>
            <person name="Petzold A."/>
            <person name="Susuki M."/>
            <person name="Suzuki K.-i.T."/>
            <person name="Hayashi T."/>
            <person name="Toyoda A."/>
            <person name="Oliveira C."/>
            <person name="Osipova E."/>
            <person name="Leigh N.D."/>
            <person name="Simon A."/>
            <person name="Yun M.H."/>
        </authorList>
    </citation>
    <scope>NUCLEOTIDE SEQUENCE</scope>
    <source>
        <strain evidence="2">20211129_DDA</strain>
        <tissue evidence="2">Liver</tissue>
    </source>
</reference>
<organism evidence="2 3">
    <name type="scientific">Pleurodeles waltl</name>
    <name type="common">Iberian ribbed newt</name>
    <dbReference type="NCBI Taxonomy" id="8319"/>
    <lineage>
        <taxon>Eukaryota</taxon>
        <taxon>Metazoa</taxon>
        <taxon>Chordata</taxon>
        <taxon>Craniata</taxon>
        <taxon>Vertebrata</taxon>
        <taxon>Euteleostomi</taxon>
        <taxon>Amphibia</taxon>
        <taxon>Batrachia</taxon>
        <taxon>Caudata</taxon>
        <taxon>Salamandroidea</taxon>
        <taxon>Salamandridae</taxon>
        <taxon>Pleurodelinae</taxon>
        <taxon>Pleurodeles</taxon>
    </lineage>
</organism>
<proteinExistence type="predicted"/>
<name>A0AAV7TCE1_PLEWA</name>
<dbReference type="EMBL" id="JANPWB010000007">
    <property type="protein sequence ID" value="KAJ1174192.1"/>
    <property type="molecule type" value="Genomic_DNA"/>
</dbReference>
<protein>
    <submittedName>
        <fullName evidence="2">Uncharacterized protein</fullName>
    </submittedName>
</protein>
<feature type="region of interest" description="Disordered" evidence="1">
    <location>
        <begin position="111"/>
        <end position="152"/>
    </location>
</feature>
<comment type="caution">
    <text evidence="2">The sequence shown here is derived from an EMBL/GenBank/DDBJ whole genome shotgun (WGS) entry which is preliminary data.</text>
</comment>
<sequence length="152" mass="16255">METISIRLRKGETILGDTLLLSTTAIKGERVAKAFRYCYGFESRADDGGTWRVAAALPRAERCVFRVRKGAGRELPRAECVGRISPTSQAAGVASRLGYCRLAPQRQCGGEQPWSFSASGGPLHRPPSGEKQAGAETAQPKAGSVLVALRLP</sequence>
<keyword evidence="3" id="KW-1185">Reference proteome</keyword>
<dbReference type="Proteomes" id="UP001066276">
    <property type="component" value="Chromosome 4_1"/>
</dbReference>
<dbReference type="AlphaFoldDB" id="A0AAV7TCE1"/>